<keyword evidence="4" id="KW-1185">Reference proteome</keyword>
<dbReference type="Proteomes" id="UP000199152">
    <property type="component" value="Unassembled WGS sequence"/>
</dbReference>
<dbReference type="InterPro" id="IPR003870">
    <property type="entry name" value="DUF222"/>
</dbReference>
<accession>A0A1I4FA25</accession>
<gene>
    <name evidence="3" type="ORF">SAMN04488085_10756</name>
</gene>
<reference evidence="3 4" key="1">
    <citation type="submission" date="2016-10" db="EMBL/GenBank/DDBJ databases">
        <authorList>
            <person name="de Groot N.N."/>
        </authorList>
    </citation>
    <scope>NUCLEOTIDE SEQUENCE [LARGE SCALE GENOMIC DNA]</scope>
    <source>
        <strain evidence="3 4">DSM 45317</strain>
    </source>
</reference>
<feature type="compositionally biased region" description="Low complexity" evidence="1">
    <location>
        <begin position="393"/>
        <end position="437"/>
    </location>
</feature>
<feature type="domain" description="DUF222" evidence="2">
    <location>
        <begin position="41"/>
        <end position="310"/>
    </location>
</feature>
<proteinExistence type="predicted"/>
<organism evidence="3 4">
    <name type="scientific">Geodermatophilus ruber</name>
    <dbReference type="NCBI Taxonomy" id="504800"/>
    <lineage>
        <taxon>Bacteria</taxon>
        <taxon>Bacillati</taxon>
        <taxon>Actinomycetota</taxon>
        <taxon>Actinomycetes</taxon>
        <taxon>Geodermatophilales</taxon>
        <taxon>Geodermatophilaceae</taxon>
        <taxon>Geodermatophilus</taxon>
    </lineage>
</organism>
<protein>
    <recommendedName>
        <fullName evidence="2">DUF222 domain-containing protein</fullName>
    </recommendedName>
</protein>
<name>A0A1I4FA25_9ACTN</name>
<dbReference type="STRING" id="504800.SAMN04488085_10756"/>
<dbReference type="InParanoid" id="A0A1I4FA25"/>
<evidence type="ECO:0000313" key="4">
    <source>
        <dbReference type="Proteomes" id="UP000199152"/>
    </source>
</evidence>
<sequence>MHAAGPGCDVDRGVLLDWAVGVPAAASRLPVALLSREQKAAELARLQAEKAMRAAYEAELILALADDTPALPDDHPAARKGSWAADGELPGVAESFTHELSMVLTCGRGTASHAARRAWTYRENLPATWAALAAGTLDEARARALAEVLVHARPEVARGIEAQLLPRAGDLSIGTLRKLALQLLLERDAAAVGQRRRSAQRQADVRTYPSPLDGMSTLAAELPTPAAACYEVVDRLAQMLKADGDPRPIGQLRAQALADLLRRLWDDSRPAVTARLTIVATLAGLARRSSQAGEVNGPPITAAHLRELLDDLQALAPGGLQSPPGGAAVLALTDTGGALLATATLDQLARLARRGCPTHPAGDCSCPLLGRGRAPRPTRPPVRSTPSSPPATAPAGSSTAASASAGPTSTTSSRTPTAARPTAATCAACTAATTGSRPGTRPGASS</sequence>
<dbReference type="EMBL" id="FOSW01000007">
    <property type="protein sequence ID" value="SFL14862.1"/>
    <property type="molecule type" value="Genomic_DNA"/>
</dbReference>
<dbReference type="Pfam" id="PF02720">
    <property type="entry name" value="DUF222"/>
    <property type="match status" value="1"/>
</dbReference>
<evidence type="ECO:0000313" key="3">
    <source>
        <dbReference type="EMBL" id="SFL14862.1"/>
    </source>
</evidence>
<feature type="region of interest" description="Disordered" evidence="1">
    <location>
        <begin position="362"/>
        <end position="446"/>
    </location>
</feature>
<evidence type="ECO:0000259" key="2">
    <source>
        <dbReference type="Pfam" id="PF02720"/>
    </source>
</evidence>
<evidence type="ECO:0000256" key="1">
    <source>
        <dbReference type="SAM" id="MobiDB-lite"/>
    </source>
</evidence>
<dbReference type="AlphaFoldDB" id="A0A1I4FA25"/>